<dbReference type="AlphaFoldDB" id="A0A4U1B5Q6"/>
<dbReference type="OrthoDB" id="8565078at2"/>
<keyword evidence="2" id="KW-1185">Reference proteome</keyword>
<dbReference type="EMBL" id="SWDB01000017">
    <property type="protein sequence ID" value="TKB45640.1"/>
    <property type="molecule type" value="Genomic_DNA"/>
</dbReference>
<comment type="caution">
    <text evidence="1">The sequence shown here is derived from an EMBL/GenBank/DDBJ whole genome shotgun (WGS) entry which is preliminary data.</text>
</comment>
<keyword evidence="1" id="KW-0670">Pyruvate</keyword>
<name>A0A4U1B5Q6_9GAMM</name>
<proteinExistence type="predicted"/>
<gene>
    <name evidence="1" type="ORF">E8M12_07675</name>
</gene>
<dbReference type="RefSeq" id="WP_136735505.1">
    <property type="nucleotide sequence ID" value="NZ_SWDB01000017.1"/>
</dbReference>
<reference evidence="1 2" key="1">
    <citation type="submission" date="2019-04" db="EMBL/GenBank/DDBJ databases">
        <title>Thalassotalea guangxiensis sp. nov., isolated from sediment of the coastal wetland.</title>
        <authorList>
            <person name="Zheng S."/>
            <person name="Zhang D."/>
        </authorList>
    </citation>
    <scope>NUCLEOTIDE SEQUENCE [LARGE SCALE GENOMIC DNA]</scope>
    <source>
        <strain evidence="1 2">ZS-4</strain>
    </source>
</reference>
<evidence type="ECO:0000313" key="2">
    <source>
        <dbReference type="Proteomes" id="UP000307999"/>
    </source>
</evidence>
<protein>
    <submittedName>
        <fullName evidence="1">Phosphoenolpyruvate carboxylase</fullName>
    </submittedName>
</protein>
<dbReference type="Proteomes" id="UP000307999">
    <property type="component" value="Unassembled WGS sequence"/>
</dbReference>
<organism evidence="1 2">
    <name type="scientific">Thalassotalea mangrovi</name>
    <dbReference type="NCBI Taxonomy" id="2572245"/>
    <lineage>
        <taxon>Bacteria</taxon>
        <taxon>Pseudomonadati</taxon>
        <taxon>Pseudomonadota</taxon>
        <taxon>Gammaproteobacteria</taxon>
        <taxon>Alteromonadales</taxon>
        <taxon>Colwelliaceae</taxon>
        <taxon>Thalassotalea</taxon>
    </lineage>
</organism>
<accession>A0A4U1B5Q6</accession>
<evidence type="ECO:0000313" key="1">
    <source>
        <dbReference type="EMBL" id="TKB45640.1"/>
    </source>
</evidence>
<sequence length="406" mass="46737">MSSQLERAGFTLLRALSKHADIVMQAYLSGHINDLEYDSNVIEKLIELGVLWRPEPGEDLRLRSTVRALLENSLRDERNRQLDTNIGTKLAAIKTVTNHYKESLHHKAYGDAEVYLEDLAEQVYTLVDSLKSSVRNLWRRIHNEFGYVASISAKIRENELAQSQLTQMRQQLEMFQFDELSKLAGSSRELRRLLVVQLQRSHSEISQELSLAQAKLIDLLGKFREYLHRSQLLKGFVLHQQQKPDYKVKDYSEQAKIPGLFNQAKAIMQPASIDVNNVEHELVYVDLVAHLKQVRHNQSLNQKLRQGQEFSLEDIESIDIESDGLKEAVESYFCQVIDSGQPMSALEYHRQLSLDFDREVWVYGVINGFGGLNQDEQEFFEIGMEGHPHPTFDGNFIIEDVELGLR</sequence>